<proteinExistence type="predicted"/>
<dbReference type="PROSITE" id="PS50838">
    <property type="entry name" value="MAGE"/>
    <property type="match status" value="2"/>
</dbReference>
<organism evidence="2 3">
    <name type="scientific">Heterocephalus glaber</name>
    <name type="common">Naked mole rat</name>
    <dbReference type="NCBI Taxonomy" id="10181"/>
    <lineage>
        <taxon>Eukaryota</taxon>
        <taxon>Metazoa</taxon>
        <taxon>Chordata</taxon>
        <taxon>Craniata</taxon>
        <taxon>Vertebrata</taxon>
        <taxon>Euteleostomi</taxon>
        <taxon>Mammalia</taxon>
        <taxon>Eutheria</taxon>
        <taxon>Euarchontoglires</taxon>
        <taxon>Glires</taxon>
        <taxon>Rodentia</taxon>
        <taxon>Hystricomorpha</taxon>
        <taxon>Bathyergidae</taxon>
        <taxon>Heterocephalus</taxon>
    </lineage>
</organism>
<dbReference type="GO" id="GO:0005634">
    <property type="term" value="C:nucleus"/>
    <property type="evidence" value="ECO:0007669"/>
    <property type="project" value="TreeGrafter"/>
</dbReference>
<dbReference type="eggNOG" id="KOG4562">
    <property type="taxonomic scope" value="Eukaryota"/>
</dbReference>
<dbReference type="PANTHER" id="PTHR11736">
    <property type="entry name" value="MELANOMA-ASSOCIATED ANTIGEN MAGE ANTIGEN"/>
    <property type="match status" value="1"/>
</dbReference>
<feature type="non-terminal residue" evidence="2">
    <location>
        <position position="435"/>
    </location>
</feature>
<evidence type="ECO:0000259" key="1">
    <source>
        <dbReference type="PROSITE" id="PS50838"/>
    </source>
</evidence>
<dbReference type="SMART" id="SM01373">
    <property type="entry name" value="MAGE"/>
    <property type="match status" value="2"/>
</dbReference>
<protein>
    <submittedName>
        <fullName evidence="2">Melanoma-associated antigen 11</fullName>
    </submittedName>
</protein>
<feature type="domain" description="MAGE" evidence="1">
    <location>
        <begin position="1"/>
        <end position="201"/>
    </location>
</feature>
<gene>
    <name evidence="2" type="ORF">GW7_10471</name>
</gene>
<dbReference type="EMBL" id="JH168171">
    <property type="protein sequence ID" value="EHB03801.1"/>
    <property type="molecule type" value="Genomic_DNA"/>
</dbReference>
<dbReference type="Proteomes" id="UP000006813">
    <property type="component" value="Unassembled WGS sequence"/>
</dbReference>
<evidence type="ECO:0000313" key="3">
    <source>
        <dbReference type="Proteomes" id="UP000006813"/>
    </source>
</evidence>
<dbReference type="GO" id="GO:0000122">
    <property type="term" value="P:negative regulation of transcription by RNA polymerase II"/>
    <property type="evidence" value="ECO:0007669"/>
    <property type="project" value="TreeGrafter"/>
</dbReference>
<feature type="domain" description="MAGE" evidence="1">
    <location>
        <begin position="225"/>
        <end position="425"/>
    </location>
</feature>
<dbReference type="InterPro" id="IPR041898">
    <property type="entry name" value="MAGE_WH1"/>
</dbReference>
<name>G5B3E0_HETGA</name>
<reference evidence="2 3" key="1">
    <citation type="journal article" date="2011" name="Nature">
        <title>Genome sequencing reveals insights into physiology and longevity of the naked mole rat.</title>
        <authorList>
            <person name="Kim E.B."/>
            <person name="Fang X."/>
            <person name="Fushan A.A."/>
            <person name="Huang Z."/>
            <person name="Lobanov A.V."/>
            <person name="Han L."/>
            <person name="Marino S.M."/>
            <person name="Sun X."/>
            <person name="Turanov A.A."/>
            <person name="Yang P."/>
            <person name="Yim S.H."/>
            <person name="Zhao X."/>
            <person name="Kasaikina M.V."/>
            <person name="Stoletzki N."/>
            <person name="Peng C."/>
            <person name="Polak P."/>
            <person name="Xiong Z."/>
            <person name="Kiezun A."/>
            <person name="Zhu Y."/>
            <person name="Chen Y."/>
            <person name="Kryukov G.V."/>
            <person name="Zhang Q."/>
            <person name="Peshkin L."/>
            <person name="Yang L."/>
            <person name="Bronson R.T."/>
            <person name="Buffenstein R."/>
            <person name="Wang B."/>
            <person name="Han C."/>
            <person name="Li Q."/>
            <person name="Chen L."/>
            <person name="Zhao W."/>
            <person name="Sunyaev S.R."/>
            <person name="Park T.J."/>
            <person name="Zhang G."/>
            <person name="Wang J."/>
            <person name="Gladyshev V.N."/>
        </authorList>
    </citation>
    <scope>NUCLEOTIDE SEQUENCE [LARGE SCALE GENOMIC DNA]</scope>
</reference>
<dbReference type="InParanoid" id="G5B3E0"/>
<dbReference type="Gene3D" id="1.10.10.1200">
    <property type="entry name" value="MAGE homology domain, winged helix WH1 motif"/>
    <property type="match status" value="2"/>
</dbReference>
<dbReference type="InterPro" id="IPR041899">
    <property type="entry name" value="MAGE_WH2"/>
</dbReference>
<sequence length="435" mass="51154">LNDKLHDLVPLLFRKYQQKEQITMEEMLHVVDDDYHEHFPLIFRELCQCMCLGFGIELREVDPPGQTYELLPVLGLTYKGILDDDVQVIPKGNLLIVILSVIVIKGDRVSEEDLRELLRDRKLLAERELVIIGDPWKFITEDLVQEEYLVYQQVPNSDPARCELRWGPRAHAETSPVKVLKHMFSLDRTDPRSYPHLQEQALREAEDLYTSQQSLVLQFLCHVFLDDKIAKLLPVLLLKYQKRELITRAEILHIVDYDYHEHFLLMFKEVCKCMCLGFGIDIREIDPSGHRYVLLPILGLTYNRILSNDYKSITKIDLLIVILTIIFLKGNRASEEDIKEYLRKREMLPQKDHFVIEEPWKFITEDLVQAGYLEYRQVPKSDPAHYEFLWGPRAKAETSKMKVLEHLAKVNKRDPRSYTRLYEEALREESEAAHS</sequence>
<dbReference type="FunFam" id="1.10.10.1210:FF:000001">
    <property type="entry name" value="melanoma-associated antigen D1"/>
    <property type="match status" value="2"/>
</dbReference>
<accession>G5B3E0</accession>
<dbReference type="InterPro" id="IPR002190">
    <property type="entry name" value="MHD_dom"/>
</dbReference>
<dbReference type="AlphaFoldDB" id="G5B3E0"/>
<dbReference type="PANTHER" id="PTHR11736:SF153">
    <property type="entry name" value="MELANOMA-ASSOCIATED ANTIGEN 10"/>
    <property type="match status" value="1"/>
</dbReference>
<dbReference type="Pfam" id="PF01454">
    <property type="entry name" value="MAGE"/>
    <property type="match status" value="2"/>
</dbReference>
<dbReference type="Gene3D" id="1.10.10.1210">
    <property type="entry name" value="MAGE homology domain, winged helix WH2 motif"/>
    <property type="match status" value="2"/>
</dbReference>
<dbReference type="STRING" id="10181.G5B3E0"/>
<dbReference type="InterPro" id="IPR037445">
    <property type="entry name" value="MAGE"/>
</dbReference>
<evidence type="ECO:0000313" key="2">
    <source>
        <dbReference type="EMBL" id="EHB03801.1"/>
    </source>
</evidence>